<keyword evidence="5 7" id="KW-0472">Membrane</keyword>
<dbReference type="AlphaFoldDB" id="A2BKD7"/>
<feature type="transmembrane region" description="Helical" evidence="7">
    <location>
        <begin position="120"/>
        <end position="141"/>
    </location>
</feature>
<dbReference type="Proteomes" id="UP000002593">
    <property type="component" value="Chromosome"/>
</dbReference>
<dbReference type="SUPFAM" id="SSF160240">
    <property type="entry name" value="Cation efflux protein cytoplasmic domain-like"/>
    <property type="match status" value="1"/>
</dbReference>
<dbReference type="EMBL" id="CP000493">
    <property type="protein sequence ID" value="ABM80448.1"/>
    <property type="molecule type" value="Genomic_DNA"/>
</dbReference>
<dbReference type="Pfam" id="PF01545">
    <property type="entry name" value="Cation_efflux"/>
    <property type="match status" value="1"/>
</dbReference>
<protein>
    <submittedName>
        <fullName evidence="9">Co/Zn/Cd cation transporter</fullName>
    </submittedName>
</protein>
<comment type="subcellular location">
    <subcellularLocation>
        <location evidence="1">Membrane</location>
        <topology evidence="1">Multi-pass membrane protein</topology>
    </subcellularLocation>
</comment>
<feature type="transmembrane region" description="Helical" evidence="7">
    <location>
        <begin position="89"/>
        <end position="108"/>
    </location>
</feature>
<dbReference type="PANTHER" id="PTHR43840:SF30">
    <property type="entry name" value="TRANSPORT PROTEIN, HYPOTHETICAL"/>
    <property type="match status" value="1"/>
</dbReference>
<feature type="domain" description="Cation efflux protein transmembrane" evidence="8">
    <location>
        <begin position="22"/>
        <end position="215"/>
    </location>
</feature>
<feature type="compositionally biased region" description="Low complexity" evidence="6">
    <location>
        <begin position="328"/>
        <end position="362"/>
    </location>
</feature>
<evidence type="ECO:0000256" key="2">
    <source>
        <dbReference type="ARBA" id="ARBA00022448"/>
    </source>
</evidence>
<evidence type="ECO:0000256" key="6">
    <source>
        <dbReference type="SAM" id="MobiDB-lite"/>
    </source>
</evidence>
<dbReference type="GO" id="GO:0008324">
    <property type="term" value="F:monoatomic cation transmembrane transporter activity"/>
    <property type="evidence" value="ECO:0007669"/>
    <property type="project" value="InterPro"/>
</dbReference>
<evidence type="ECO:0000313" key="9">
    <source>
        <dbReference type="EMBL" id="ABM80448.1"/>
    </source>
</evidence>
<proteinExistence type="predicted"/>
<dbReference type="KEGG" id="hbu:Hbut_0588"/>
<keyword evidence="2" id="KW-0813">Transport</keyword>
<evidence type="ECO:0000256" key="7">
    <source>
        <dbReference type="SAM" id="Phobius"/>
    </source>
</evidence>
<keyword evidence="4 7" id="KW-1133">Transmembrane helix</keyword>
<gene>
    <name evidence="9" type="ordered locus">Hbut_0588</name>
</gene>
<dbReference type="InterPro" id="IPR036837">
    <property type="entry name" value="Cation_efflux_CTD_sf"/>
</dbReference>
<dbReference type="PANTHER" id="PTHR43840">
    <property type="entry name" value="MITOCHONDRIAL METAL TRANSPORTER 1-RELATED"/>
    <property type="match status" value="1"/>
</dbReference>
<dbReference type="EnsemblBacteria" id="ABM80448">
    <property type="protein sequence ID" value="ABM80448"/>
    <property type="gene ID" value="Hbut_0588"/>
</dbReference>
<dbReference type="InterPro" id="IPR027469">
    <property type="entry name" value="Cation_efflux_TMD_sf"/>
</dbReference>
<name>A2BKD7_HYPBU</name>
<evidence type="ECO:0000256" key="1">
    <source>
        <dbReference type="ARBA" id="ARBA00004141"/>
    </source>
</evidence>
<organism evidence="9 10">
    <name type="scientific">Hyperthermus butylicus (strain DSM 5456 / JCM 9403 / PLM1-5)</name>
    <dbReference type="NCBI Taxonomy" id="415426"/>
    <lineage>
        <taxon>Archaea</taxon>
        <taxon>Thermoproteota</taxon>
        <taxon>Thermoprotei</taxon>
        <taxon>Desulfurococcales</taxon>
        <taxon>Pyrodictiaceae</taxon>
        <taxon>Hyperthermus</taxon>
    </lineage>
</organism>
<feature type="transmembrane region" description="Helical" evidence="7">
    <location>
        <begin position="189"/>
        <end position="207"/>
    </location>
</feature>
<evidence type="ECO:0000256" key="5">
    <source>
        <dbReference type="ARBA" id="ARBA00023136"/>
    </source>
</evidence>
<feature type="transmembrane region" description="Helical" evidence="7">
    <location>
        <begin position="20"/>
        <end position="41"/>
    </location>
</feature>
<evidence type="ECO:0000256" key="4">
    <source>
        <dbReference type="ARBA" id="ARBA00022989"/>
    </source>
</evidence>
<dbReference type="GO" id="GO:0016020">
    <property type="term" value="C:membrane"/>
    <property type="evidence" value="ECO:0007669"/>
    <property type="project" value="UniProtKB-SubCell"/>
</dbReference>
<evidence type="ECO:0000259" key="8">
    <source>
        <dbReference type="Pfam" id="PF01545"/>
    </source>
</evidence>
<dbReference type="HOGENOM" id="CLU_817890_0_0_2"/>
<feature type="transmembrane region" description="Helical" evidence="7">
    <location>
        <begin position="47"/>
        <end position="68"/>
    </location>
</feature>
<evidence type="ECO:0000313" key="10">
    <source>
        <dbReference type="Proteomes" id="UP000002593"/>
    </source>
</evidence>
<evidence type="ECO:0000256" key="3">
    <source>
        <dbReference type="ARBA" id="ARBA00022692"/>
    </source>
</evidence>
<sequence>MVRRLAVRKILRARRAIRGVLVVATISLILSLLGLVMYVFYVPSEVILMEAFVWLIEALSFGSLALAFKIAASKTVTYRARYELLRLEALAALITSVVAMFVTSTIMYKAVTAEHREPSPIIVSVYPLGSGIMSFILEHRLSRILRGMRIKLVSVRMIAEKLKLDVVFELGGGVAIIAANLLNSALYETVAALVMSVYVLMGLYGIAREAAMHLLGLVPKSVHRDMEAKVRALLHKVTRYRRIRRLKLESYGTFSEVELWLEAPSSISLGEAYYESIRIARELIHNIPELLRALVVLVPEKEATSQLAMRLSEEVPRTRLGRRRRQVRLSSSRSVSRSLRGSVQSLQPRQVPRRVQSQQQRSGDGESQASSP</sequence>
<dbReference type="eggNOG" id="arCOG01478">
    <property type="taxonomic scope" value="Archaea"/>
</dbReference>
<feature type="region of interest" description="Disordered" evidence="6">
    <location>
        <begin position="322"/>
        <end position="372"/>
    </location>
</feature>
<dbReference type="Gene3D" id="1.20.1510.10">
    <property type="entry name" value="Cation efflux protein transmembrane domain"/>
    <property type="match status" value="1"/>
</dbReference>
<accession>A2BKD7</accession>
<dbReference type="InterPro" id="IPR050291">
    <property type="entry name" value="CDF_Transporter"/>
</dbReference>
<keyword evidence="10" id="KW-1185">Reference proteome</keyword>
<dbReference type="Gene3D" id="3.30.70.1350">
    <property type="entry name" value="Cation efflux protein, cytoplasmic domain"/>
    <property type="match status" value="1"/>
</dbReference>
<dbReference type="InterPro" id="IPR058533">
    <property type="entry name" value="Cation_efflux_TM"/>
</dbReference>
<keyword evidence="3 7" id="KW-0812">Transmembrane</keyword>
<reference evidence="9 10" key="1">
    <citation type="journal article" date="2007" name="Archaea">
        <title>The genome of Hyperthermus butylicus: a sulfur-reducing, peptide fermenting, neutrophilic Crenarchaeote growing up to 108 degrees C.</title>
        <authorList>
            <person name="Brugger K."/>
            <person name="Chen L."/>
            <person name="Stark M."/>
            <person name="Zibat A."/>
            <person name="Redder P."/>
            <person name="Ruepp A."/>
            <person name="Awayez M."/>
            <person name="She Q."/>
            <person name="Garrett R.A."/>
            <person name="Klenk H.P."/>
        </authorList>
    </citation>
    <scope>NUCLEOTIDE SEQUENCE [LARGE SCALE GENOMIC DNA]</scope>
    <source>
        <strain evidence="10">DSM 5456 / JCM 9403 / PLM1-5</strain>
    </source>
</reference>
<dbReference type="SUPFAM" id="SSF161111">
    <property type="entry name" value="Cation efflux protein transmembrane domain-like"/>
    <property type="match status" value="1"/>
</dbReference>